<accession>F7ZJ46</accession>
<dbReference type="EMBL" id="CP002623">
    <property type="protein sequence ID" value="AEI96291.1"/>
    <property type="molecule type" value="Genomic_DNA"/>
</dbReference>
<dbReference type="GO" id="GO:0003700">
    <property type="term" value="F:DNA-binding transcription factor activity"/>
    <property type="evidence" value="ECO:0007669"/>
    <property type="project" value="TreeGrafter"/>
</dbReference>
<dbReference type="SUPFAM" id="SSF46689">
    <property type="entry name" value="Homeodomain-like"/>
    <property type="match status" value="1"/>
</dbReference>
<dbReference type="Gene3D" id="1.10.357.10">
    <property type="entry name" value="Tetracycline Repressor, domain 2"/>
    <property type="match status" value="1"/>
</dbReference>
<keyword evidence="1" id="KW-0805">Transcription regulation</keyword>
<evidence type="ECO:0000313" key="6">
    <source>
        <dbReference type="EMBL" id="AEI96291.1"/>
    </source>
</evidence>
<dbReference type="InterPro" id="IPR009057">
    <property type="entry name" value="Homeodomain-like_sf"/>
</dbReference>
<evidence type="ECO:0000256" key="3">
    <source>
        <dbReference type="ARBA" id="ARBA00023163"/>
    </source>
</evidence>
<dbReference type="AlphaFoldDB" id="F7ZJ46"/>
<dbReference type="InterPro" id="IPR050109">
    <property type="entry name" value="HTH-type_TetR-like_transc_reg"/>
</dbReference>
<dbReference type="STRING" id="391595.RLO149_c044000"/>
<dbReference type="PANTHER" id="PTHR30055">
    <property type="entry name" value="HTH-TYPE TRANSCRIPTIONAL REGULATOR RUTR"/>
    <property type="match status" value="1"/>
</dbReference>
<dbReference type="Pfam" id="PF00440">
    <property type="entry name" value="TetR_N"/>
    <property type="match status" value="1"/>
</dbReference>
<evidence type="ECO:0000256" key="1">
    <source>
        <dbReference type="ARBA" id="ARBA00023015"/>
    </source>
</evidence>
<feature type="domain" description="HTH tetR-type" evidence="5">
    <location>
        <begin position="10"/>
        <end position="70"/>
    </location>
</feature>
<dbReference type="KEGG" id="rli:RLO149_c044000"/>
<dbReference type="PANTHER" id="PTHR30055:SF234">
    <property type="entry name" value="HTH-TYPE TRANSCRIPTIONAL REGULATOR BETI"/>
    <property type="match status" value="1"/>
</dbReference>
<proteinExistence type="predicted"/>
<evidence type="ECO:0000259" key="5">
    <source>
        <dbReference type="PROSITE" id="PS50977"/>
    </source>
</evidence>
<protein>
    <submittedName>
        <fullName evidence="6">HTH-type transcriptional regulator, TetR family</fullName>
    </submittedName>
</protein>
<dbReference type="PROSITE" id="PS50977">
    <property type="entry name" value="HTH_TETR_2"/>
    <property type="match status" value="1"/>
</dbReference>
<keyword evidence="2 4" id="KW-0238">DNA-binding</keyword>
<gene>
    <name evidence="6" type="ordered locus">RLO149_c044000</name>
</gene>
<dbReference type="OrthoDB" id="7185252at2"/>
<keyword evidence="3" id="KW-0804">Transcription</keyword>
<evidence type="ECO:0000256" key="4">
    <source>
        <dbReference type="PROSITE-ProRule" id="PRU00335"/>
    </source>
</evidence>
<reference evidence="6 7" key="1">
    <citation type="journal article" date="2011" name="BMC Genomics">
        <title>Comparative genome analysis and genome-guided physiological analysis of Roseobacter litoralis.</title>
        <authorList>
            <person name="Kalhoefer D."/>
            <person name="Thole S."/>
            <person name="Voget S."/>
            <person name="Lehmann R."/>
            <person name="Liesegang H."/>
            <person name="Wollher A."/>
            <person name="Daniel R."/>
            <person name="Simon M."/>
            <person name="Brinkhoff T."/>
        </authorList>
    </citation>
    <scope>NUCLEOTIDE SEQUENCE [LARGE SCALE GENOMIC DNA]</scope>
    <source>
        <strain evidence="7">ATCC 49566 / DSM 6996 / JCM 21268 / NBRC 15278 / OCh 149</strain>
    </source>
</reference>
<feature type="DNA-binding region" description="H-T-H motif" evidence="4">
    <location>
        <begin position="33"/>
        <end position="52"/>
    </location>
</feature>
<dbReference type="SUPFAM" id="SSF48498">
    <property type="entry name" value="Tetracyclin repressor-like, C-terminal domain"/>
    <property type="match status" value="1"/>
</dbReference>
<dbReference type="GO" id="GO:0000976">
    <property type="term" value="F:transcription cis-regulatory region binding"/>
    <property type="evidence" value="ECO:0007669"/>
    <property type="project" value="TreeGrafter"/>
</dbReference>
<dbReference type="InterPro" id="IPR001647">
    <property type="entry name" value="HTH_TetR"/>
</dbReference>
<evidence type="ECO:0000313" key="7">
    <source>
        <dbReference type="Proteomes" id="UP000001353"/>
    </source>
</evidence>
<dbReference type="PRINTS" id="PR00455">
    <property type="entry name" value="HTHTETR"/>
</dbReference>
<dbReference type="InterPro" id="IPR036271">
    <property type="entry name" value="Tet_transcr_reg_TetR-rel_C_sf"/>
</dbReference>
<organism evidence="6 7">
    <name type="scientific">Roseobacter litoralis (strain ATCC 49566 / DSM 6996 / JCM 21268 / NBRC 15278 / OCh 149)</name>
    <dbReference type="NCBI Taxonomy" id="391595"/>
    <lineage>
        <taxon>Bacteria</taxon>
        <taxon>Pseudomonadati</taxon>
        <taxon>Pseudomonadota</taxon>
        <taxon>Alphaproteobacteria</taxon>
        <taxon>Rhodobacterales</taxon>
        <taxon>Roseobacteraceae</taxon>
        <taxon>Roseobacter</taxon>
    </lineage>
</organism>
<keyword evidence="7" id="KW-1185">Reference proteome</keyword>
<dbReference type="HOGENOM" id="CLU_069356_15_9_5"/>
<sequence length="212" mass="23771">MAGLREKQKADRERRILQAAVTKFRADGYRAVRIEDLAEMAEVSVGTVYNYYQTKGDILMATVTMEVEEVLEAGLAILADPPEAVGDALLALIFSYYDHSLKYLSKEMWRSAMALAIEAPGTPNGRRYFEMDQRLAAQMSDLVAELQNRGSVRRDIDPGLVGILLFNNLNQMFLEFVTQDDMQLDVLRTRVAAQTLAFGQLIASDLCNRVDP</sequence>
<dbReference type="Proteomes" id="UP000001353">
    <property type="component" value="Chromosome"/>
</dbReference>
<dbReference type="RefSeq" id="WP_013964163.1">
    <property type="nucleotide sequence ID" value="NC_015730.1"/>
</dbReference>
<dbReference type="eggNOG" id="COG1309">
    <property type="taxonomic scope" value="Bacteria"/>
</dbReference>
<name>F7ZJ46_ROSLO</name>
<evidence type="ECO:0000256" key="2">
    <source>
        <dbReference type="ARBA" id="ARBA00023125"/>
    </source>
</evidence>